<protein>
    <recommendedName>
        <fullName evidence="2">TIR domain-containing protein</fullName>
    </recommendedName>
</protein>
<gene>
    <name evidence="3" type="ORF">IMCC3317_13080</name>
</gene>
<name>A0A7L4ZHE3_9FLAO</name>
<dbReference type="InterPro" id="IPR035897">
    <property type="entry name" value="Toll_tir_struct_dom_sf"/>
</dbReference>
<feature type="transmembrane region" description="Helical" evidence="1">
    <location>
        <begin position="225"/>
        <end position="244"/>
    </location>
</feature>
<accession>A0A7L4ZHE3</accession>
<dbReference type="KEGG" id="kan:IMCC3317_13080"/>
<dbReference type="InterPro" id="IPR000157">
    <property type="entry name" value="TIR_dom"/>
</dbReference>
<feature type="transmembrane region" description="Helical" evidence="1">
    <location>
        <begin position="199"/>
        <end position="218"/>
    </location>
</feature>
<evidence type="ECO:0000313" key="4">
    <source>
        <dbReference type="Proteomes" id="UP000464657"/>
    </source>
</evidence>
<dbReference type="EMBL" id="CP019288">
    <property type="protein sequence ID" value="QHI35960.1"/>
    <property type="molecule type" value="Genomic_DNA"/>
</dbReference>
<keyword evidence="1" id="KW-0812">Transmembrane</keyword>
<dbReference type="Pfam" id="PF13676">
    <property type="entry name" value="TIR_2"/>
    <property type="match status" value="1"/>
</dbReference>
<keyword evidence="1" id="KW-1133">Transmembrane helix</keyword>
<dbReference type="SUPFAM" id="SSF52200">
    <property type="entry name" value="Toll/Interleukin receptor TIR domain"/>
    <property type="match status" value="1"/>
</dbReference>
<feature type="domain" description="TIR" evidence="2">
    <location>
        <begin position="10"/>
        <end position="135"/>
    </location>
</feature>
<reference evidence="3 4" key="1">
    <citation type="journal article" date="2013" name="Int. J. Syst. Evol. Microbiol.">
        <title>Kordia antarctica sp. nov., isolated from Antarctic seawater.</title>
        <authorList>
            <person name="Baek K."/>
            <person name="Choi A."/>
            <person name="Kang I."/>
            <person name="Lee K."/>
            <person name="Cho J.C."/>
        </authorList>
    </citation>
    <scope>NUCLEOTIDE SEQUENCE [LARGE SCALE GENOMIC DNA]</scope>
    <source>
        <strain evidence="3 4">IMCC3317</strain>
    </source>
</reference>
<feature type="transmembrane region" description="Helical" evidence="1">
    <location>
        <begin position="159"/>
        <end position="179"/>
    </location>
</feature>
<proteinExistence type="predicted"/>
<evidence type="ECO:0000256" key="1">
    <source>
        <dbReference type="SAM" id="Phobius"/>
    </source>
</evidence>
<dbReference type="OrthoDB" id="583767at2"/>
<sequence length="276" mass="32013">MTTNNYEFDIAISFADDDHDTALVINTFLQQKFPKSKIYFYPDQLEETLGVDLKEQLTEIFCRKAKYVIMVISKNYLDKENECVQTEIAACIPRLQVNRHEFLFPLNIDDTKLSEVHDSLKGMTYFEWNHNPEKFAETIENKIKINNKEQQKKAIIKTVLDWLILFFILSTAVNTTWFFPNYTGIGRYIPLALLCTYRMTYAISDISLAFLSISTFLYNQDIYGLTALALILTIIIWVLTITSPDKTWDAALKMIGGFTAGSFIEKKIKPNINYKR</sequence>
<dbReference type="Proteomes" id="UP000464657">
    <property type="component" value="Chromosome"/>
</dbReference>
<dbReference type="Gene3D" id="3.40.50.10140">
    <property type="entry name" value="Toll/interleukin-1 receptor homology (TIR) domain"/>
    <property type="match status" value="1"/>
</dbReference>
<evidence type="ECO:0000313" key="3">
    <source>
        <dbReference type="EMBL" id="QHI35960.1"/>
    </source>
</evidence>
<dbReference type="AlphaFoldDB" id="A0A7L4ZHE3"/>
<organism evidence="3 4">
    <name type="scientific">Kordia antarctica</name>
    <dbReference type="NCBI Taxonomy" id="1218801"/>
    <lineage>
        <taxon>Bacteria</taxon>
        <taxon>Pseudomonadati</taxon>
        <taxon>Bacteroidota</taxon>
        <taxon>Flavobacteriia</taxon>
        <taxon>Flavobacteriales</taxon>
        <taxon>Flavobacteriaceae</taxon>
        <taxon>Kordia</taxon>
    </lineage>
</organism>
<evidence type="ECO:0000259" key="2">
    <source>
        <dbReference type="Pfam" id="PF13676"/>
    </source>
</evidence>
<keyword evidence="1" id="KW-0472">Membrane</keyword>
<dbReference type="GO" id="GO:0007165">
    <property type="term" value="P:signal transduction"/>
    <property type="evidence" value="ECO:0007669"/>
    <property type="project" value="InterPro"/>
</dbReference>
<keyword evidence="4" id="KW-1185">Reference proteome</keyword>
<dbReference type="RefSeq" id="WP_160128694.1">
    <property type="nucleotide sequence ID" value="NZ_CP019288.1"/>
</dbReference>